<reference evidence="8 9" key="1">
    <citation type="journal article" date="2024" name="Insects">
        <title>An Improved Chromosome-Level Genome Assembly of the Firefly Pyrocoelia pectoralis.</title>
        <authorList>
            <person name="Fu X."/>
            <person name="Meyer-Rochow V.B."/>
            <person name="Ballantyne L."/>
            <person name="Zhu X."/>
        </authorList>
    </citation>
    <scope>NUCLEOTIDE SEQUENCE [LARGE SCALE GENOMIC DNA]</scope>
    <source>
        <strain evidence="8">XCY_ONT2</strain>
    </source>
</reference>
<dbReference type="GO" id="GO:0005737">
    <property type="term" value="C:cytoplasm"/>
    <property type="evidence" value="ECO:0007669"/>
    <property type="project" value="TreeGrafter"/>
</dbReference>
<dbReference type="Proteomes" id="UP001329430">
    <property type="component" value="Chromosome 2"/>
</dbReference>
<dbReference type="InterPro" id="IPR009000">
    <property type="entry name" value="Transl_B-barrel_sf"/>
</dbReference>
<evidence type="ECO:0000256" key="4">
    <source>
        <dbReference type="ARBA" id="ARBA00022917"/>
    </source>
</evidence>
<organism evidence="8 9">
    <name type="scientific">Pyrocoelia pectoralis</name>
    <dbReference type="NCBI Taxonomy" id="417401"/>
    <lineage>
        <taxon>Eukaryota</taxon>
        <taxon>Metazoa</taxon>
        <taxon>Ecdysozoa</taxon>
        <taxon>Arthropoda</taxon>
        <taxon>Hexapoda</taxon>
        <taxon>Insecta</taxon>
        <taxon>Pterygota</taxon>
        <taxon>Neoptera</taxon>
        <taxon>Endopterygota</taxon>
        <taxon>Coleoptera</taxon>
        <taxon>Polyphaga</taxon>
        <taxon>Elateriformia</taxon>
        <taxon>Elateroidea</taxon>
        <taxon>Lampyridae</taxon>
        <taxon>Lampyrinae</taxon>
        <taxon>Pyrocoelia</taxon>
    </lineage>
</organism>
<dbReference type="PANTHER" id="PTHR43381">
    <property type="entry name" value="TRANSLATION INITIATION FACTOR IF-2-RELATED"/>
    <property type="match status" value="1"/>
</dbReference>
<keyword evidence="2" id="KW-0396">Initiation factor</keyword>
<dbReference type="CDD" id="cd01887">
    <property type="entry name" value="IF2_eIF5B"/>
    <property type="match status" value="1"/>
</dbReference>
<evidence type="ECO:0000256" key="1">
    <source>
        <dbReference type="ARBA" id="ARBA00007733"/>
    </source>
</evidence>
<dbReference type="InterPro" id="IPR015760">
    <property type="entry name" value="TIF_IF2"/>
</dbReference>
<evidence type="ECO:0000313" key="9">
    <source>
        <dbReference type="Proteomes" id="UP001329430"/>
    </source>
</evidence>
<dbReference type="InterPro" id="IPR005225">
    <property type="entry name" value="Small_GTP-bd"/>
</dbReference>
<dbReference type="SUPFAM" id="SSF52156">
    <property type="entry name" value="Initiation factor IF2/eIF5b, domain 3"/>
    <property type="match status" value="1"/>
</dbReference>
<dbReference type="Pfam" id="PF00009">
    <property type="entry name" value="GTP_EFTU"/>
    <property type="match status" value="1"/>
</dbReference>
<dbReference type="GO" id="GO:0003924">
    <property type="term" value="F:GTPase activity"/>
    <property type="evidence" value="ECO:0007669"/>
    <property type="project" value="InterPro"/>
</dbReference>
<dbReference type="CDD" id="cd03702">
    <property type="entry name" value="IF2_mtIF2_II"/>
    <property type="match status" value="1"/>
</dbReference>
<dbReference type="Pfam" id="PF22042">
    <property type="entry name" value="EF-G_D2"/>
    <property type="match status" value="1"/>
</dbReference>
<dbReference type="FunFam" id="3.40.50.10050:FF:000001">
    <property type="entry name" value="Translation initiation factor IF-2"/>
    <property type="match status" value="1"/>
</dbReference>
<dbReference type="Gene3D" id="3.40.50.300">
    <property type="entry name" value="P-loop containing nucleotide triphosphate hydrolases"/>
    <property type="match status" value="1"/>
</dbReference>
<feature type="domain" description="Tr-type G" evidence="7">
    <location>
        <begin position="165"/>
        <end position="339"/>
    </location>
</feature>
<dbReference type="InterPro" id="IPR027417">
    <property type="entry name" value="P-loop_NTPase"/>
</dbReference>
<dbReference type="InterPro" id="IPR044145">
    <property type="entry name" value="IF2_II"/>
</dbReference>
<comment type="function">
    <text evidence="6">One of the essential components for the initiation of protein synthesis. Protects formylmethionyl-tRNA from spontaneous hydrolysis and promotes its binding to the 30S ribosomal subunits. Also involved in the hydrolysis of GTP during the formation of the 70S ribosomal complex.</text>
</comment>
<dbReference type="InterPro" id="IPR000795">
    <property type="entry name" value="T_Tr_GTP-bd_dom"/>
</dbReference>
<sequence>MICISHVAKLGIIKRFVHLTKNKYLHKKHVLKVVPNSILPYNSICGIHSCPILLKRRKTAEERKLPKVYEISPKSKGDLVNVWRNITVAELAGVLQKDVNYVRDLFLGKIQGKHTPIEDIKELHNAIRRSGRRMQIIGKPVETNEKIEENDVFPRPPPSKSELQPRPPIITVMGHVDHGKTTLLDSLRNSRVVDQEFGGITQHVGAFSVKLDSGAEITFLDTPGHAAFSAMRARGANVTDIIVLVVAADDGVMEQTVECINMAKSARVPILVAINKIDSPKANIENAEQMLLQNGIQVERLGGDVQAIHISALKKINLDQLTEALALQAELLEIGSDPTGFVEAVVVDSRIDPHRGRLCTVVVQRGTLRKGNILIADTVMAKVRLMRDAQGQLLTEVKPGYAAEIEGWRELPSAGELVLQVESEKQAKAVIKCREGKKELEMQEAEKFAIDAKTQHHQMLYKEKLELKRRIGRFKLRNQGPRAPESMPEDDMPTLHLILKSDVVGTLEAILETLSTYNYPECRMDIVSYGVGAVIENDNILNTNRFHISAIIYTFNVSCPPILQQKAEAQSVQIKHHNVIYKLVDTIKQDMNSILPPKQVEDVLGEAQVLQQFLVNEGRKSVPIAGCRCQKGVLKKSSLYRSLSSMRHLKNEVDVIKSGTDCGLQFIDKSIMFEVGDVIRCYEHKMEPHIVEWDPGF</sequence>
<dbReference type="PROSITE" id="PS51722">
    <property type="entry name" value="G_TR_2"/>
    <property type="match status" value="1"/>
</dbReference>
<dbReference type="FunFam" id="3.40.50.300:FF:000019">
    <property type="entry name" value="Translation initiation factor IF-2"/>
    <property type="match status" value="1"/>
</dbReference>
<keyword evidence="9" id="KW-1185">Reference proteome</keyword>
<dbReference type="Gene3D" id="3.40.50.10050">
    <property type="entry name" value="Translation initiation factor IF- 2, domain 3"/>
    <property type="match status" value="1"/>
</dbReference>
<dbReference type="Pfam" id="PF11987">
    <property type="entry name" value="IF-2"/>
    <property type="match status" value="1"/>
</dbReference>
<dbReference type="SUPFAM" id="SSF52540">
    <property type="entry name" value="P-loop containing nucleoside triphosphate hydrolases"/>
    <property type="match status" value="1"/>
</dbReference>
<accession>A0AAN7ZUU1</accession>
<comment type="similarity">
    <text evidence="1">Belongs to the TRAFAC class translation factor GTPase superfamily. Classic translation factor GTPase family. IF-2 subfamily.</text>
</comment>
<evidence type="ECO:0000313" key="8">
    <source>
        <dbReference type="EMBL" id="KAK5648816.1"/>
    </source>
</evidence>
<dbReference type="SUPFAM" id="SSF50447">
    <property type="entry name" value="Translation proteins"/>
    <property type="match status" value="2"/>
</dbReference>
<evidence type="ECO:0000256" key="2">
    <source>
        <dbReference type="ARBA" id="ARBA00022540"/>
    </source>
</evidence>
<name>A0AAN7ZUU1_9COLE</name>
<keyword evidence="4" id="KW-0648">Protein biosynthesis</keyword>
<dbReference type="AlphaFoldDB" id="A0AAN7ZUU1"/>
<dbReference type="EMBL" id="JAVRBK010000002">
    <property type="protein sequence ID" value="KAK5648816.1"/>
    <property type="molecule type" value="Genomic_DNA"/>
</dbReference>
<gene>
    <name evidence="8" type="ORF">RI129_003708</name>
</gene>
<dbReference type="PANTHER" id="PTHR43381:SF20">
    <property type="entry name" value="TRANSLATION INITIATION FACTOR IF-2, MITOCHONDRIAL"/>
    <property type="match status" value="1"/>
</dbReference>
<evidence type="ECO:0000256" key="6">
    <source>
        <dbReference type="ARBA" id="ARBA00025162"/>
    </source>
</evidence>
<evidence type="ECO:0000259" key="7">
    <source>
        <dbReference type="PROSITE" id="PS51722"/>
    </source>
</evidence>
<dbReference type="GO" id="GO:0005525">
    <property type="term" value="F:GTP binding"/>
    <property type="evidence" value="ECO:0007669"/>
    <property type="project" value="UniProtKB-KW"/>
</dbReference>
<dbReference type="InterPro" id="IPR036925">
    <property type="entry name" value="TIF_IF2_dom3_sf"/>
</dbReference>
<keyword evidence="5" id="KW-0342">GTP-binding</keyword>
<dbReference type="NCBIfam" id="TIGR00231">
    <property type="entry name" value="small_GTP"/>
    <property type="match status" value="1"/>
</dbReference>
<evidence type="ECO:0000256" key="5">
    <source>
        <dbReference type="ARBA" id="ARBA00023134"/>
    </source>
</evidence>
<dbReference type="InterPro" id="IPR053905">
    <property type="entry name" value="EF-G-like_DII"/>
</dbReference>
<protein>
    <recommendedName>
        <fullName evidence="7">Tr-type G domain-containing protein</fullName>
    </recommendedName>
</protein>
<keyword evidence="3" id="KW-0547">Nucleotide-binding</keyword>
<comment type="caution">
    <text evidence="8">The sequence shown here is derived from an EMBL/GenBank/DDBJ whole genome shotgun (WGS) entry which is preliminary data.</text>
</comment>
<proteinExistence type="inferred from homology"/>
<dbReference type="Gene3D" id="2.40.30.10">
    <property type="entry name" value="Translation factors"/>
    <property type="match status" value="2"/>
</dbReference>
<dbReference type="GO" id="GO:0003743">
    <property type="term" value="F:translation initiation factor activity"/>
    <property type="evidence" value="ECO:0007669"/>
    <property type="project" value="UniProtKB-KW"/>
</dbReference>
<evidence type="ECO:0000256" key="3">
    <source>
        <dbReference type="ARBA" id="ARBA00022741"/>
    </source>
</evidence>
<dbReference type="InterPro" id="IPR023115">
    <property type="entry name" value="TIF_IF2_dom3"/>
</dbReference>